<evidence type="ECO:0000313" key="3">
    <source>
        <dbReference type="Proteomes" id="UP000471640"/>
    </source>
</evidence>
<sequence>MSALCARDQEKLNDPTAWQNVFLDQVVKHVPAEERFAELCDDATGRPNAPLRLLLGMLILKKDFGWSDEELFEAVHFNLLVRRALGLPNLTDEVPVESNLGACPTWGDRSEEVGERGHFVPVLRRIVVLCNEKAGRKGPFSRFRSRFILSRTGS</sequence>
<comment type="caution">
    <text evidence="2">The sequence shown here is derived from an EMBL/GenBank/DDBJ whole genome shotgun (WGS) entry which is preliminary data.</text>
</comment>
<dbReference type="InterPro" id="IPR008490">
    <property type="entry name" value="Transposase_InsH_N"/>
</dbReference>
<evidence type="ECO:0000313" key="2">
    <source>
        <dbReference type="EMBL" id="NEX19199.1"/>
    </source>
</evidence>
<dbReference type="Pfam" id="PF05598">
    <property type="entry name" value="DUF772"/>
    <property type="match status" value="1"/>
</dbReference>
<keyword evidence="3" id="KW-1185">Reference proteome</keyword>
<dbReference type="EMBL" id="JAAIJR010000005">
    <property type="protein sequence ID" value="NEX19199.1"/>
    <property type="molecule type" value="Genomic_DNA"/>
</dbReference>
<gene>
    <name evidence="2" type="ORF">G3480_02535</name>
</gene>
<dbReference type="RefSeq" id="WP_164652099.1">
    <property type="nucleotide sequence ID" value="NZ_JAAIJR010000005.1"/>
</dbReference>
<proteinExistence type="predicted"/>
<name>A0A6P1DMP7_9GAMM</name>
<protein>
    <recommendedName>
        <fullName evidence="1">Transposase InsH N-terminal domain-containing protein</fullName>
    </recommendedName>
</protein>
<organism evidence="2 3">
    <name type="scientific">Thiorhodococcus mannitoliphagus</name>
    <dbReference type="NCBI Taxonomy" id="329406"/>
    <lineage>
        <taxon>Bacteria</taxon>
        <taxon>Pseudomonadati</taxon>
        <taxon>Pseudomonadota</taxon>
        <taxon>Gammaproteobacteria</taxon>
        <taxon>Chromatiales</taxon>
        <taxon>Chromatiaceae</taxon>
        <taxon>Thiorhodococcus</taxon>
    </lineage>
</organism>
<accession>A0A6P1DMP7</accession>
<reference evidence="2 3" key="2">
    <citation type="submission" date="2020-02" db="EMBL/GenBank/DDBJ databases">
        <title>Genome sequences of Thiorhodococcus mannitoliphagus and Thiorhodococcus minor, purple sulfur photosynthetic bacteria in the gammaproteobacterial family, Chromatiaceae.</title>
        <authorList>
            <person name="Aviles F.A."/>
            <person name="Meyer T.E."/>
            <person name="Kyndt J.A."/>
        </authorList>
    </citation>
    <scope>NUCLEOTIDE SEQUENCE [LARGE SCALE GENOMIC DNA]</scope>
    <source>
        <strain evidence="2 3">DSM 18266</strain>
    </source>
</reference>
<dbReference type="Proteomes" id="UP000471640">
    <property type="component" value="Unassembled WGS sequence"/>
</dbReference>
<evidence type="ECO:0000259" key="1">
    <source>
        <dbReference type="Pfam" id="PF05598"/>
    </source>
</evidence>
<feature type="domain" description="Transposase InsH N-terminal" evidence="1">
    <location>
        <begin position="19"/>
        <end position="100"/>
    </location>
</feature>
<dbReference type="AlphaFoldDB" id="A0A6P1DMP7"/>
<reference evidence="3" key="1">
    <citation type="journal article" date="2020" name="Microbiol. Resour. Announc.">
        <title>Draft Genome Sequences of Thiorhodococcus mannitoliphagus and Thiorhodococcus minor, Purple Sulfur Photosynthetic Bacteria in the Gammaproteobacterial Family Chromatiaceae.</title>
        <authorList>
            <person name="Aviles F.A."/>
            <person name="Meyer T.E."/>
            <person name="Kyndt J.A."/>
        </authorList>
    </citation>
    <scope>NUCLEOTIDE SEQUENCE [LARGE SCALE GENOMIC DNA]</scope>
    <source>
        <strain evidence="3">DSM 18266</strain>
    </source>
</reference>